<dbReference type="Proteomes" id="UP000824469">
    <property type="component" value="Unassembled WGS sequence"/>
</dbReference>
<reference evidence="1 2" key="1">
    <citation type="journal article" date="2021" name="Nat. Plants">
        <title>The Taxus genome provides insights into paclitaxel biosynthesis.</title>
        <authorList>
            <person name="Xiong X."/>
            <person name="Gou J."/>
            <person name="Liao Q."/>
            <person name="Li Y."/>
            <person name="Zhou Q."/>
            <person name="Bi G."/>
            <person name="Li C."/>
            <person name="Du R."/>
            <person name="Wang X."/>
            <person name="Sun T."/>
            <person name="Guo L."/>
            <person name="Liang H."/>
            <person name="Lu P."/>
            <person name="Wu Y."/>
            <person name="Zhang Z."/>
            <person name="Ro D.K."/>
            <person name="Shang Y."/>
            <person name="Huang S."/>
            <person name="Yan J."/>
        </authorList>
    </citation>
    <scope>NUCLEOTIDE SEQUENCE [LARGE SCALE GENOMIC DNA]</scope>
    <source>
        <strain evidence="1">Ta-2019</strain>
    </source>
</reference>
<keyword evidence="2" id="KW-1185">Reference proteome</keyword>
<dbReference type="EMBL" id="JAHRHJ020000007">
    <property type="protein sequence ID" value="KAH9310299.1"/>
    <property type="molecule type" value="Genomic_DNA"/>
</dbReference>
<gene>
    <name evidence="1" type="ORF">KI387_044704</name>
</gene>
<feature type="non-terminal residue" evidence="1">
    <location>
        <position position="120"/>
    </location>
</feature>
<name>A0AA38FTY4_TAXCH</name>
<accession>A0AA38FTY4</accession>
<evidence type="ECO:0000313" key="1">
    <source>
        <dbReference type="EMBL" id="KAH9310299.1"/>
    </source>
</evidence>
<dbReference type="AlphaFoldDB" id="A0AA38FTY4"/>
<comment type="caution">
    <text evidence="1">The sequence shown here is derived from an EMBL/GenBank/DDBJ whole genome shotgun (WGS) entry which is preliminary data.</text>
</comment>
<protein>
    <submittedName>
        <fullName evidence="1">Uncharacterized protein</fullName>
    </submittedName>
</protein>
<sequence>MICGQNHTVVSTSTSEGESIGGTVSAVSAVLAAESLRARPKNAEERQICGQNRTVVNENVEILGSRPLAWNKMLQIPNIKVGPKISSQFTWEKDNEGATCLRVPDGCVDRALSKVNLSLI</sequence>
<organism evidence="1 2">
    <name type="scientific">Taxus chinensis</name>
    <name type="common">Chinese yew</name>
    <name type="synonym">Taxus wallichiana var. chinensis</name>
    <dbReference type="NCBI Taxonomy" id="29808"/>
    <lineage>
        <taxon>Eukaryota</taxon>
        <taxon>Viridiplantae</taxon>
        <taxon>Streptophyta</taxon>
        <taxon>Embryophyta</taxon>
        <taxon>Tracheophyta</taxon>
        <taxon>Spermatophyta</taxon>
        <taxon>Pinopsida</taxon>
        <taxon>Pinidae</taxon>
        <taxon>Conifers II</taxon>
        <taxon>Cupressales</taxon>
        <taxon>Taxaceae</taxon>
        <taxon>Taxus</taxon>
    </lineage>
</organism>
<evidence type="ECO:0000313" key="2">
    <source>
        <dbReference type="Proteomes" id="UP000824469"/>
    </source>
</evidence>
<proteinExistence type="predicted"/>